<organism evidence="2 3">
    <name type="scientific">Nemorincola caseinilytica</name>
    <dbReference type="NCBI Taxonomy" id="2054315"/>
    <lineage>
        <taxon>Bacteria</taxon>
        <taxon>Pseudomonadati</taxon>
        <taxon>Bacteroidota</taxon>
        <taxon>Chitinophagia</taxon>
        <taxon>Chitinophagales</taxon>
        <taxon>Chitinophagaceae</taxon>
        <taxon>Nemorincola</taxon>
    </lineage>
</organism>
<reference evidence="3" key="1">
    <citation type="journal article" date="2019" name="Int. J. Syst. Evol. Microbiol.">
        <title>The Global Catalogue of Microorganisms (GCM) 10K type strain sequencing project: providing services to taxonomists for standard genome sequencing and annotation.</title>
        <authorList>
            <consortium name="The Broad Institute Genomics Platform"/>
            <consortium name="The Broad Institute Genome Sequencing Center for Infectious Disease"/>
            <person name="Wu L."/>
            <person name="Ma J."/>
        </authorList>
    </citation>
    <scope>NUCLEOTIDE SEQUENCE [LARGE SCALE GENOMIC DNA]</scope>
    <source>
        <strain evidence="3">JCM 32105</strain>
    </source>
</reference>
<feature type="region of interest" description="Disordered" evidence="1">
    <location>
        <begin position="59"/>
        <end position="78"/>
    </location>
</feature>
<evidence type="ECO:0000313" key="2">
    <source>
        <dbReference type="EMBL" id="GAA4465469.1"/>
    </source>
</evidence>
<comment type="caution">
    <text evidence="2">The sequence shown here is derived from an EMBL/GenBank/DDBJ whole genome shotgun (WGS) entry which is preliminary data.</text>
</comment>
<evidence type="ECO:0000313" key="3">
    <source>
        <dbReference type="Proteomes" id="UP001500067"/>
    </source>
</evidence>
<dbReference type="EMBL" id="BAABFA010000010">
    <property type="protein sequence ID" value="GAA4465469.1"/>
    <property type="molecule type" value="Genomic_DNA"/>
</dbReference>
<proteinExistence type="predicted"/>
<name>A0ABP8NDF4_9BACT</name>
<protein>
    <submittedName>
        <fullName evidence="2">Uncharacterized protein</fullName>
    </submittedName>
</protein>
<sequence length="207" mass="23455">MEAQLIEFLTQTPSCTKAEMAEAGMKGLALFNAIKKLQNEGRITVEGEGADATYTLNETEASHETPTENGEEQVPQEQEELIEPIQQVEERVARSAGRDNTKYKFNGQEYGKGPLVLAVVKKYVEDNPDTTFKQLKEVFPDTLMPRWHVFRNEQEAIALSAKKPRYFLKQPIKLKGQKEPILVTNQWTAALIDKFLPVIKSVGYKVR</sequence>
<accession>A0ABP8NDF4</accession>
<keyword evidence="3" id="KW-1185">Reference proteome</keyword>
<gene>
    <name evidence="2" type="ORF">GCM10023093_17690</name>
</gene>
<dbReference type="Proteomes" id="UP001500067">
    <property type="component" value="Unassembled WGS sequence"/>
</dbReference>
<evidence type="ECO:0000256" key="1">
    <source>
        <dbReference type="SAM" id="MobiDB-lite"/>
    </source>
</evidence>